<dbReference type="PANTHER" id="PTHR42789">
    <property type="entry name" value="D-ISOMER SPECIFIC 2-HYDROXYACID DEHYDROGENASE FAMILY PROTEIN (AFU_ORTHOLOGUE AFUA_6G10090)"/>
    <property type="match status" value="1"/>
</dbReference>
<evidence type="ECO:0000256" key="2">
    <source>
        <dbReference type="ARBA" id="ARBA00023002"/>
    </source>
</evidence>
<evidence type="ECO:0000313" key="8">
    <source>
        <dbReference type="Proteomes" id="UP000005808"/>
    </source>
</evidence>
<dbReference type="OrthoDB" id="9805416at2"/>
<evidence type="ECO:0000313" key="7">
    <source>
        <dbReference type="EMBL" id="EHP43688.1"/>
    </source>
</evidence>
<organism evidence="7 8">
    <name type="scientific">Cupriavidus basilensis OR16</name>
    <dbReference type="NCBI Taxonomy" id="1127483"/>
    <lineage>
        <taxon>Bacteria</taxon>
        <taxon>Pseudomonadati</taxon>
        <taxon>Pseudomonadota</taxon>
        <taxon>Betaproteobacteria</taxon>
        <taxon>Burkholderiales</taxon>
        <taxon>Burkholderiaceae</taxon>
        <taxon>Cupriavidus</taxon>
    </lineage>
</organism>
<proteinExistence type="inferred from homology"/>
<evidence type="ECO:0000256" key="3">
    <source>
        <dbReference type="ARBA" id="ARBA00023027"/>
    </source>
</evidence>
<dbReference type="GO" id="GO:0051287">
    <property type="term" value="F:NAD binding"/>
    <property type="evidence" value="ECO:0007669"/>
    <property type="project" value="InterPro"/>
</dbReference>
<feature type="domain" description="D-isomer specific 2-hydroxyacid dehydrogenase catalytic" evidence="5">
    <location>
        <begin position="5"/>
        <end position="312"/>
    </location>
</feature>
<comment type="caution">
    <text evidence="7">The sequence shown here is derived from an EMBL/GenBank/DDBJ whole genome shotgun (WGS) entry which is preliminary data.</text>
</comment>
<name>H1S175_9BURK</name>
<dbReference type="EMBL" id="AHJE01000016">
    <property type="protein sequence ID" value="EHP43688.1"/>
    <property type="molecule type" value="Genomic_DNA"/>
</dbReference>
<keyword evidence="3" id="KW-0520">NAD</keyword>
<gene>
    <name evidence="7" type="ORF">OR16_06244</name>
</gene>
<dbReference type="Gene3D" id="3.40.50.720">
    <property type="entry name" value="NAD(P)-binding Rossmann-like Domain"/>
    <property type="match status" value="2"/>
</dbReference>
<dbReference type="InterPro" id="IPR050857">
    <property type="entry name" value="D-2-hydroxyacid_DH"/>
</dbReference>
<dbReference type="PANTHER" id="PTHR42789:SF1">
    <property type="entry name" value="D-ISOMER SPECIFIC 2-HYDROXYACID DEHYDROGENASE FAMILY PROTEIN (AFU_ORTHOLOGUE AFUA_6G10090)"/>
    <property type="match status" value="1"/>
</dbReference>
<evidence type="ECO:0000256" key="4">
    <source>
        <dbReference type="RuleBase" id="RU003719"/>
    </source>
</evidence>
<dbReference type="GO" id="GO:0016616">
    <property type="term" value="F:oxidoreductase activity, acting on the CH-OH group of donors, NAD or NADP as acceptor"/>
    <property type="evidence" value="ECO:0007669"/>
    <property type="project" value="InterPro"/>
</dbReference>
<dbReference type="InterPro" id="IPR006140">
    <property type="entry name" value="D-isomer_DH_NAD-bd"/>
</dbReference>
<keyword evidence="2 4" id="KW-0560">Oxidoreductase</keyword>
<reference evidence="7 8" key="1">
    <citation type="journal article" date="2012" name="J. Bacteriol.">
        <title>De Novo Genome Project of Cupriavidus basilensis OR16.</title>
        <authorList>
            <person name="Cserhati M."/>
            <person name="Kriszt B."/>
            <person name="Szoboszlay S."/>
            <person name="Toth A."/>
            <person name="Szabo I."/>
            <person name="Tancsics A."/>
            <person name="Nagy I."/>
            <person name="Horvath B."/>
            <person name="Nagy I."/>
            <person name="Kukolya J."/>
        </authorList>
    </citation>
    <scope>NUCLEOTIDE SEQUENCE [LARGE SCALE GENOMIC DNA]</scope>
    <source>
        <strain evidence="7 8">OR16</strain>
    </source>
</reference>
<dbReference type="SUPFAM" id="SSF51735">
    <property type="entry name" value="NAD(P)-binding Rossmann-fold domains"/>
    <property type="match status" value="1"/>
</dbReference>
<dbReference type="PATRIC" id="fig|1127483.3.peg.1246"/>
<dbReference type="Pfam" id="PF02826">
    <property type="entry name" value="2-Hacid_dh_C"/>
    <property type="match status" value="1"/>
</dbReference>
<evidence type="ECO:0000259" key="6">
    <source>
        <dbReference type="Pfam" id="PF02826"/>
    </source>
</evidence>
<dbReference type="AlphaFoldDB" id="H1S175"/>
<evidence type="ECO:0000259" key="5">
    <source>
        <dbReference type="Pfam" id="PF00389"/>
    </source>
</evidence>
<dbReference type="FunFam" id="3.40.50.720:FF:000203">
    <property type="entry name" value="D-3-phosphoglycerate dehydrogenase (SerA)"/>
    <property type="match status" value="1"/>
</dbReference>
<protein>
    <submittedName>
        <fullName evidence="7">Phosphoglycerate dehydrogenase</fullName>
    </submittedName>
</protein>
<dbReference type="Pfam" id="PF00389">
    <property type="entry name" value="2-Hacid_dh"/>
    <property type="match status" value="1"/>
</dbReference>
<dbReference type="CDD" id="cd12173">
    <property type="entry name" value="PGDH_4"/>
    <property type="match status" value="1"/>
</dbReference>
<evidence type="ECO:0000256" key="1">
    <source>
        <dbReference type="ARBA" id="ARBA00005854"/>
    </source>
</evidence>
<dbReference type="InterPro" id="IPR006139">
    <property type="entry name" value="D-isomer_2_OHA_DH_cat_dom"/>
</dbReference>
<dbReference type="InterPro" id="IPR036291">
    <property type="entry name" value="NAD(P)-bd_dom_sf"/>
</dbReference>
<feature type="domain" description="D-isomer specific 2-hydroxyacid dehydrogenase NAD-binding" evidence="6">
    <location>
        <begin position="104"/>
        <end position="282"/>
    </location>
</feature>
<dbReference type="Proteomes" id="UP000005808">
    <property type="component" value="Unassembled WGS sequence"/>
</dbReference>
<dbReference type="RefSeq" id="WP_006157021.1">
    <property type="nucleotide sequence ID" value="NZ_AHJE01000016.1"/>
</dbReference>
<sequence length="334" mass="35464">MPVCLITQPIHPIGAERLRAAGFEVRPGQAGDEAARIREVAGADAVIVREGLTAEMIDAAPRLAVISNHGTGTDKIAVAHAHELGIPVVSTPDANIGAVAEHTLMLMLAVARRAPLADAATRQSDWRYRYAAPMLSLSGKTLGVIGFGRTGRLVCDMARAGLGMRVLVWSPSVQTCEVEAHGATRVPTLPELLTASDVVSLHRPLRADTRHTLDANALRNMKPRAIVINTSRGGLIDETALAAALKEGRLFGAGLDVFAQEPLCAASPLAGLDNVVLSPHLAGSTEEALHATALQCAEQIIEVFAGRQPKHLLDARVWLRRRVPVITPSKEVQS</sequence>
<comment type="similarity">
    <text evidence="1 4">Belongs to the D-isomer specific 2-hydroxyacid dehydrogenase family.</text>
</comment>
<accession>H1S175</accession>
<dbReference type="SUPFAM" id="SSF52283">
    <property type="entry name" value="Formate/glycerate dehydrogenase catalytic domain-like"/>
    <property type="match status" value="1"/>
</dbReference>